<name>A0A1H7LGQ6_9GAMM</name>
<feature type="region of interest" description="Disordered" evidence="5">
    <location>
        <begin position="79"/>
        <end position="130"/>
    </location>
</feature>
<keyword evidence="3 4" id="KW-0238">DNA-binding</keyword>
<evidence type="ECO:0000313" key="8">
    <source>
        <dbReference type="Proteomes" id="UP000199256"/>
    </source>
</evidence>
<reference evidence="8" key="1">
    <citation type="submission" date="2016-10" db="EMBL/GenBank/DDBJ databases">
        <authorList>
            <person name="Varghese N."/>
            <person name="Submissions S."/>
        </authorList>
    </citation>
    <scope>NUCLEOTIDE SEQUENCE [LARGE SCALE GENOMIC DNA]</scope>
    <source>
        <strain evidence="8">DSM 241</strain>
    </source>
</reference>
<dbReference type="GO" id="GO:0003677">
    <property type="term" value="F:DNA binding"/>
    <property type="evidence" value="ECO:0007669"/>
    <property type="project" value="UniProtKB-KW"/>
</dbReference>
<dbReference type="GO" id="GO:0043023">
    <property type="term" value="F:ribosomal large subunit binding"/>
    <property type="evidence" value="ECO:0007669"/>
    <property type="project" value="InterPro"/>
</dbReference>
<dbReference type="PIRSF" id="PIRSF016821">
    <property type="entry name" value="HSP15"/>
    <property type="match status" value="1"/>
</dbReference>
<dbReference type="CDD" id="cd00165">
    <property type="entry name" value="S4"/>
    <property type="match status" value="1"/>
</dbReference>
<dbReference type="GO" id="GO:0034605">
    <property type="term" value="P:cellular response to heat"/>
    <property type="evidence" value="ECO:0007669"/>
    <property type="project" value="InterPro"/>
</dbReference>
<dbReference type="EMBL" id="FOAA01000007">
    <property type="protein sequence ID" value="SEK97675.1"/>
    <property type="molecule type" value="Genomic_DNA"/>
</dbReference>
<proteinExistence type="inferred from homology"/>
<dbReference type="AlphaFoldDB" id="A0A1H7LGQ6"/>
<gene>
    <name evidence="7" type="ORF">SAMN05444515_107122</name>
</gene>
<keyword evidence="8" id="KW-1185">Reference proteome</keyword>
<dbReference type="Proteomes" id="UP000199256">
    <property type="component" value="Unassembled WGS sequence"/>
</dbReference>
<evidence type="ECO:0000259" key="6">
    <source>
        <dbReference type="SMART" id="SM00363"/>
    </source>
</evidence>
<dbReference type="InterPro" id="IPR036986">
    <property type="entry name" value="S4_RNA-bd_sf"/>
</dbReference>
<dbReference type="GO" id="GO:0003727">
    <property type="term" value="F:single-stranded RNA binding"/>
    <property type="evidence" value="ECO:0007669"/>
    <property type="project" value="InterPro"/>
</dbReference>
<protein>
    <recommendedName>
        <fullName evidence="4">Heat shock protein 15</fullName>
    </recommendedName>
</protein>
<keyword evidence="2 4" id="KW-0694">RNA-binding</keyword>
<comment type="similarity">
    <text evidence="1 4">Belongs to the HSP15 family.</text>
</comment>
<evidence type="ECO:0000256" key="5">
    <source>
        <dbReference type="SAM" id="MobiDB-lite"/>
    </source>
</evidence>
<accession>A0A1H7LGQ6</accession>
<sequence>MNEPATSVRLDKWLWAARFFKTRSLAAEAVSGGRVHVNGDRVKPSRGVRVGDRLRINRSGESWVVDVLGLNDKRRPAAEARELYEETPEGQAAREKEAEARRLARLATPHTDHRPDRRDRRHIRRFIGKD</sequence>
<dbReference type="SMART" id="SM00363">
    <property type="entry name" value="S4"/>
    <property type="match status" value="1"/>
</dbReference>
<organism evidence="7 8">
    <name type="scientific">Ectothiorhodospira marina</name>
    <dbReference type="NCBI Taxonomy" id="1396821"/>
    <lineage>
        <taxon>Bacteria</taxon>
        <taxon>Pseudomonadati</taxon>
        <taxon>Pseudomonadota</taxon>
        <taxon>Gammaproteobacteria</taxon>
        <taxon>Chromatiales</taxon>
        <taxon>Ectothiorhodospiraceae</taxon>
        <taxon>Ectothiorhodospira</taxon>
    </lineage>
</organism>
<evidence type="ECO:0000256" key="1">
    <source>
        <dbReference type="ARBA" id="ARBA00008396"/>
    </source>
</evidence>
<dbReference type="PROSITE" id="PS50889">
    <property type="entry name" value="S4"/>
    <property type="match status" value="1"/>
</dbReference>
<dbReference type="RefSeq" id="WP_090253149.1">
    <property type="nucleotide sequence ID" value="NZ_FOAA01000007.1"/>
</dbReference>
<feature type="compositionally biased region" description="Basic and acidic residues" evidence="5">
    <location>
        <begin position="92"/>
        <end position="102"/>
    </location>
</feature>
<dbReference type="OrthoDB" id="9797176at2"/>
<dbReference type="InterPro" id="IPR002942">
    <property type="entry name" value="S4_RNA-bd"/>
</dbReference>
<evidence type="ECO:0000256" key="2">
    <source>
        <dbReference type="ARBA" id="ARBA00022884"/>
    </source>
</evidence>
<dbReference type="STRING" id="1396821.SAMN05444515_107122"/>
<evidence type="ECO:0000256" key="4">
    <source>
        <dbReference type="PIRNR" id="PIRNR016821"/>
    </source>
</evidence>
<keyword evidence="7" id="KW-0346">Stress response</keyword>
<dbReference type="InterPro" id="IPR025708">
    <property type="entry name" value="HSP15"/>
</dbReference>
<evidence type="ECO:0000313" key="7">
    <source>
        <dbReference type="EMBL" id="SEK97675.1"/>
    </source>
</evidence>
<feature type="compositionally biased region" description="Basic residues" evidence="5">
    <location>
        <begin position="119"/>
        <end position="130"/>
    </location>
</feature>
<dbReference type="SUPFAM" id="SSF55174">
    <property type="entry name" value="Alpha-L RNA-binding motif"/>
    <property type="match status" value="1"/>
</dbReference>
<evidence type="ECO:0000256" key="3">
    <source>
        <dbReference type="ARBA" id="ARBA00023125"/>
    </source>
</evidence>
<feature type="domain" description="RNA-binding S4" evidence="6">
    <location>
        <begin position="8"/>
        <end position="69"/>
    </location>
</feature>
<dbReference type="Pfam" id="PF01479">
    <property type="entry name" value="S4"/>
    <property type="match status" value="1"/>
</dbReference>
<dbReference type="Gene3D" id="3.10.290.10">
    <property type="entry name" value="RNA-binding S4 domain"/>
    <property type="match status" value="1"/>
</dbReference>